<organism evidence="1 2">
    <name type="scientific">Triticum urartu</name>
    <name type="common">Red wild einkorn</name>
    <name type="synonym">Crithodium urartu</name>
    <dbReference type="NCBI Taxonomy" id="4572"/>
    <lineage>
        <taxon>Eukaryota</taxon>
        <taxon>Viridiplantae</taxon>
        <taxon>Streptophyta</taxon>
        <taxon>Embryophyta</taxon>
        <taxon>Tracheophyta</taxon>
        <taxon>Spermatophyta</taxon>
        <taxon>Magnoliopsida</taxon>
        <taxon>Liliopsida</taxon>
        <taxon>Poales</taxon>
        <taxon>Poaceae</taxon>
        <taxon>BOP clade</taxon>
        <taxon>Pooideae</taxon>
        <taxon>Triticodae</taxon>
        <taxon>Triticeae</taxon>
        <taxon>Triticinae</taxon>
        <taxon>Triticum</taxon>
    </lineage>
</organism>
<dbReference type="Proteomes" id="UP000015106">
    <property type="component" value="Chromosome 6"/>
</dbReference>
<reference evidence="2" key="1">
    <citation type="journal article" date="2013" name="Nature">
        <title>Draft genome of the wheat A-genome progenitor Triticum urartu.</title>
        <authorList>
            <person name="Ling H.Q."/>
            <person name="Zhao S."/>
            <person name="Liu D."/>
            <person name="Wang J."/>
            <person name="Sun H."/>
            <person name="Zhang C."/>
            <person name="Fan H."/>
            <person name="Li D."/>
            <person name="Dong L."/>
            <person name="Tao Y."/>
            <person name="Gao C."/>
            <person name="Wu H."/>
            <person name="Li Y."/>
            <person name="Cui Y."/>
            <person name="Guo X."/>
            <person name="Zheng S."/>
            <person name="Wang B."/>
            <person name="Yu K."/>
            <person name="Liang Q."/>
            <person name="Yang W."/>
            <person name="Lou X."/>
            <person name="Chen J."/>
            <person name="Feng M."/>
            <person name="Jian J."/>
            <person name="Zhang X."/>
            <person name="Luo G."/>
            <person name="Jiang Y."/>
            <person name="Liu J."/>
            <person name="Wang Z."/>
            <person name="Sha Y."/>
            <person name="Zhang B."/>
            <person name="Wu H."/>
            <person name="Tang D."/>
            <person name="Shen Q."/>
            <person name="Xue P."/>
            <person name="Zou S."/>
            <person name="Wang X."/>
            <person name="Liu X."/>
            <person name="Wang F."/>
            <person name="Yang Y."/>
            <person name="An X."/>
            <person name="Dong Z."/>
            <person name="Zhang K."/>
            <person name="Zhang X."/>
            <person name="Luo M.C."/>
            <person name="Dvorak J."/>
            <person name="Tong Y."/>
            <person name="Wang J."/>
            <person name="Yang H."/>
            <person name="Li Z."/>
            <person name="Wang D."/>
            <person name="Zhang A."/>
            <person name="Wang J."/>
        </authorList>
    </citation>
    <scope>NUCLEOTIDE SEQUENCE</scope>
    <source>
        <strain evidence="2">cv. G1812</strain>
    </source>
</reference>
<keyword evidence="2" id="KW-1185">Reference proteome</keyword>
<proteinExistence type="predicted"/>
<protein>
    <submittedName>
        <fullName evidence="1">Uncharacterized protein</fullName>
    </submittedName>
</protein>
<evidence type="ECO:0000313" key="2">
    <source>
        <dbReference type="Proteomes" id="UP000015106"/>
    </source>
</evidence>
<evidence type="ECO:0000313" key="1">
    <source>
        <dbReference type="EnsemblPlants" id="TuG1812G0600002218.01.T01"/>
    </source>
</evidence>
<dbReference type="EnsemblPlants" id="TuG1812G0600002218.01.T01">
    <property type="protein sequence ID" value="TuG1812G0600002218.01.T01"/>
    <property type="gene ID" value="TuG1812G0600002218.01"/>
</dbReference>
<dbReference type="Gramene" id="TuG1812G0600002218.01.T01">
    <property type="protein sequence ID" value="TuG1812G0600002218.01.T01"/>
    <property type="gene ID" value="TuG1812G0600002218.01"/>
</dbReference>
<dbReference type="AlphaFoldDB" id="A0A8R7UUT6"/>
<accession>A0A8R7UUT6</accession>
<name>A0A8R7UUT6_TRIUA</name>
<sequence>MNSFQVLYEQNNKAKVTSIMPLHPQGSRGVFGELKGSFAGFGFLHNVKLLLVNLQMYSCVHVDLMDGCAFGCPVTGLVCPCVHPG</sequence>
<reference evidence="1" key="3">
    <citation type="submission" date="2022-06" db="UniProtKB">
        <authorList>
            <consortium name="EnsemblPlants"/>
        </authorList>
    </citation>
    <scope>IDENTIFICATION</scope>
</reference>
<reference evidence="1" key="2">
    <citation type="submission" date="2018-03" db="EMBL/GenBank/DDBJ databases">
        <title>The Triticum urartu genome reveals the dynamic nature of wheat genome evolution.</title>
        <authorList>
            <person name="Ling H."/>
            <person name="Ma B."/>
            <person name="Shi X."/>
            <person name="Liu H."/>
            <person name="Dong L."/>
            <person name="Sun H."/>
            <person name="Cao Y."/>
            <person name="Gao Q."/>
            <person name="Zheng S."/>
            <person name="Li Y."/>
            <person name="Yu Y."/>
            <person name="Du H."/>
            <person name="Qi M."/>
            <person name="Li Y."/>
            <person name="Yu H."/>
            <person name="Cui Y."/>
            <person name="Wang N."/>
            <person name="Chen C."/>
            <person name="Wu H."/>
            <person name="Zhao Y."/>
            <person name="Zhang J."/>
            <person name="Li Y."/>
            <person name="Zhou W."/>
            <person name="Zhang B."/>
            <person name="Hu W."/>
            <person name="Eijk M."/>
            <person name="Tang J."/>
            <person name="Witsenboer H."/>
            <person name="Zhao S."/>
            <person name="Li Z."/>
            <person name="Zhang A."/>
            <person name="Wang D."/>
            <person name="Liang C."/>
        </authorList>
    </citation>
    <scope>NUCLEOTIDE SEQUENCE [LARGE SCALE GENOMIC DNA]</scope>
    <source>
        <strain evidence="1">cv. G1812</strain>
    </source>
</reference>